<evidence type="ECO:0000313" key="2">
    <source>
        <dbReference type="Proteomes" id="UP000494165"/>
    </source>
</evidence>
<gene>
    <name evidence="1" type="ORF">CLODIP_2_CD12050</name>
</gene>
<accession>A0A8S1DA96</accession>
<keyword evidence="2" id="KW-1185">Reference proteome</keyword>
<reference evidence="1 2" key="1">
    <citation type="submission" date="2020-04" db="EMBL/GenBank/DDBJ databases">
        <authorList>
            <person name="Alioto T."/>
            <person name="Alioto T."/>
            <person name="Gomez Garrido J."/>
        </authorList>
    </citation>
    <scope>NUCLEOTIDE SEQUENCE [LARGE SCALE GENOMIC DNA]</scope>
</reference>
<dbReference type="Proteomes" id="UP000494165">
    <property type="component" value="Unassembled WGS sequence"/>
</dbReference>
<dbReference type="EMBL" id="CADEPI010000182">
    <property type="protein sequence ID" value="CAB3379258.1"/>
    <property type="molecule type" value="Genomic_DNA"/>
</dbReference>
<comment type="caution">
    <text evidence="1">The sequence shown here is derived from an EMBL/GenBank/DDBJ whole genome shotgun (WGS) entry which is preliminary data.</text>
</comment>
<sequence>MAQNKSFLWKRMTLQRQISYSELGSSASINSLHLKPSKEPEPQPTVSDQLDALRYQEYPTSPELPNALPAPFAADPCFKKDEENCIVNRYSTLEF</sequence>
<evidence type="ECO:0000313" key="1">
    <source>
        <dbReference type="EMBL" id="CAB3379258.1"/>
    </source>
</evidence>
<protein>
    <submittedName>
        <fullName evidence="1">Uncharacterized protein</fullName>
    </submittedName>
</protein>
<proteinExistence type="predicted"/>
<dbReference type="AlphaFoldDB" id="A0A8S1DA96"/>
<name>A0A8S1DA96_9INSE</name>
<organism evidence="1 2">
    <name type="scientific">Cloeon dipterum</name>
    <dbReference type="NCBI Taxonomy" id="197152"/>
    <lineage>
        <taxon>Eukaryota</taxon>
        <taxon>Metazoa</taxon>
        <taxon>Ecdysozoa</taxon>
        <taxon>Arthropoda</taxon>
        <taxon>Hexapoda</taxon>
        <taxon>Insecta</taxon>
        <taxon>Pterygota</taxon>
        <taxon>Palaeoptera</taxon>
        <taxon>Ephemeroptera</taxon>
        <taxon>Pisciforma</taxon>
        <taxon>Baetidae</taxon>
        <taxon>Cloeon</taxon>
    </lineage>
</organism>